<sequence>MHTMSSGRDEQAASGQLNLAYIWTISSVAALGGLLFGYDWVVVGGSKPFYEPYFNLTSEAQVGWANSCSLLGCLLGSVFSGLVSDRIGRKKLLIIAAVLFGVSSILTGWAQGFSTFVLWRIVGGVAIGVASNISPTYIAEISPAAWRGRLVTLNQLTLVVGILAAQVVNMLIAGDVGGAMSHAAIRDTWQGQYGWRWMFTAVAVPSVIFFFCAFLVPESPRWLLKAGRRDRALAVLRKIGGEAYAREALAQIEAGLERERAETGSANELFAPAVLGVLLTGVGLAVLQQWSGTNVIFNYAEEIYRGAGYDLGGVMFNIVITGAINLAFTLVATATVDRLGRRTLMLWGAAAIAVIHGLLGAAFFLGIQGPVVLLLTLGVIAAYAMSLAPVTWVLLSEIFPNRVRGAAMSIAVSALWIACFVVTFTFPILNQRLGAAGTFWSYGLVCLAGFIFIALRVPETKGRTLEEIEAGLSRRRDR</sequence>
<dbReference type="InterPro" id="IPR036259">
    <property type="entry name" value="MFS_trans_sf"/>
</dbReference>
<dbReference type="PANTHER" id="PTHR48020:SF12">
    <property type="entry name" value="PROTON MYO-INOSITOL COTRANSPORTER"/>
    <property type="match status" value="1"/>
</dbReference>
<accession>A0A2N5DAD2</accession>
<comment type="caution">
    <text evidence="12">The sequence shown here is derived from an EMBL/GenBank/DDBJ whole genome shotgun (WGS) entry which is preliminary data.</text>
</comment>
<evidence type="ECO:0000256" key="3">
    <source>
        <dbReference type="ARBA" id="ARBA00022448"/>
    </source>
</evidence>
<name>A0A2N5DAD2_9CAUL</name>
<evidence type="ECO:0000256" key="2">
    <source>
        <dbReference type="ARBA" id="ARBA00010992"/>
    </source>
</evidence>
<feature type="transmembrane region" description="Helical" evidence="10">
    <location>
        <begin position="344"/>
        <end position="365"/>
    </location>
</feature>
<feature type="transmembrane region" description="Helical" evidence="10">
    <location>
        <begin position="92"/>
        <end position="111"/>
    </location>
</feature>
<keyword evidence="13" id="KW-1185">Reference proteome</keyword>
<comment type="similarity">
    <text evidence="2 9">Belongs to the major facilitator superfamily. Sugar transporter (TC 2.A.1.1) family.</text>
</comment>
<evidence type="ECO:0000313" key="13">
    <source>
        <dbReference type="Proteomes" id="UP000234479"/>
    </source>
</evidence>
<keyword evidence="4" id="KW-1003">Cell membrane</keyword>
<dbReference type="PRINTS" id="PR00171">
    <property type="entry name" value="SUGRTRNSPORT"/>
</dbReference>
<reference evidence="12 13" key="1">
    <citation type="submission" date="2017-12" db="EMBL/GenBank/DDBJ databases">
        <title>The genome sequence of Caulobacter sp. 410.</title>
        <authorList>
            <person name="Gao J."/>
            <person name="Mao X."/>
            <person name="Sun J."/>
        </authorList>
    </citation>
    <scope>NUCLEOTIDE SEQUENCE [LARGE SCALE GENOMIC DNA]</scope>
    <source>
        <strain evidence="12 13">410</strain>
    </source>
</reference>
<dbReference type="GO" id="GO:0022857">
    <property type="term" value="F:transmembrane transporter activity"/>
    <property type="evidence" value="ECO:0007669"/>
    <property type="project" value="InterPro"/>
</dbReference>
<keyword evidence="3 9" id="KW-0813">Transport</keyword>
<dbReference type="PROSITE" id="PS50850">
    <property type="entry name" value="MFS"/>
    <property type="match status" value="1"/>
</dbReference>
<evidence type="ECO:0000256" key="1">
    <source>
        <dbReference type="ARBA" id="ARBA00004651"/>
    </source>
</evidence>
<protein>
    <submittedName>
        <fullName evidence="12">MFS transporter</fullName>
    </submittedName>
</protein>
<comment type="subcellular location">
    <subcellularLocation>
        <location evidence="1">Cell membrane</location>
        <topology evidence="1">Multi-pass membrane protein</topology>
    </subcellularLocation>
</comment>
<organism evidence="12 13">
    <name type="scientific">Caulobacter zeae</name>
    <dbReference type="NCBI Taxonomy" id="2055137"/>
    <lineage>
        <taxon>Bacteria</taxon>
        <taxon>Pseudomonadati</taxon>
        <taxon>Pseudomonadota</taxon>
        <taxon>Alphaproteobacteria</taxon>
        <taxon>Caulobacterales</taxon>
        <taxon>Caulobacteraceae</taxon>
        <taxon>Caulobacter</taxon>
    </lineage>
</organism>
<feature type="transmembrane region" description="Helical" evidence="10">
    <location>
        <begin position="117"/>
        <end position="138"/>
    </location>
</feature>
<dbReference type="CDD" id="cd17359">
    <property type="entry name" value="MFS_XylE_like"/>
    <property type="match status" value="1"/>
</dbReference>
<dbReference type="InterPro" id="IPR005829">
    <property type="entry name" value="Sugar_transporter_CS"/>
</dbReference>
<dbReference type="AlphaFoldDB" id="A0A2N5DAD2"/>
<evidence type="ECO:0000313" key="12">
    <source>
        <dbReference type="EMBL" id="PLR23022.1"/>
    </source>
</evidence>
<feature type="transmembrane region" description="Helical" evidence="10">
    <location>
        <begin position="435"/>
        <end position="455"/>
    </location>
</feature>
<dbReference type="PANTHER" id="PTHR48020">
    <property type="entry name" value="PROTON MYO-INOSITOL COTRANSPORTER"/>
    <property type="match status" value="1"/>
</dbReference>
<evidence type="ECO:0000256" key="5">
    <source>
        <dbReference type="ARBA" id="ARBA00022597"/>
    </source>
</evidence>
<proteinExistence type="inferred from homology"/>
<evidence type="ECO:0000256" key="4">
    <source>
        <dbReference type="ARBA" id="ARBA00022475"/>
    </source>
</evidence>
<dbReference type="Proteomes" id="UP000234479">
    <property type="component" value="Unassembled WGS sequence"/>
</dbReference>
<dbReference type="InterPro" id="IPR050814">
    <property type="entry name" value="Myo-inositol_Transporter"/>
</dbReference>
<dbReference type="GO" id="GO:0005886">
    <property type="term" value="C:plasma membrane"/>
    <property type="evidence" value="ECO:0007669"/>
    <property type="project" value="UniProtKB-SubCell"/>
</dbReference>
<dbReference type="NCBIfam" id="TIGR00879">
    <property type="entry name" value="SP"/>
    <property type="match status" value="1"/>
</dbReference>
<feature type="transmembrane region" description="Helical" evidence="10">
    <location>
        <begin position="311"/>
        <end position="332"/>
    </location>
</feature>
<feature type="domain" description="Major facilitator superfamily (MFS) profile" evidence="11">
    <location>
        <begin position="25"/>
        <end position="461"/>
    </location>
</feature>
<dbReference type="InterPro" id="IPR020846">
    <property type="entry name" value="MFS_dom"/>
</dbReference>
<keyword evidence="6 10" id="KW-0812">Transmembrane</keyword>
<evidence type="ECO:0000256" key="8">
    <source>
        <dbReference type="ARBA" id="ARBA00023136"/>
    </source>
</evidence>
<dbReference type="Gene3D" id="1.20.1250.20">
    <property type="entry name" value="MFS general substrate transporter like domains"/>
    <property type="match status" value="2"/>
</dbReference>
<dbReference type="SUPFAM" id="SSF103473">
    <property type="entry name" value="MFS general substrate transporter"/>
    <property type="match status" value="1"/>
</dbReference>
<feature type="transmembrane region" description="Helical" evidence="10">
    <location>
        <begin position="371"/>
        <end position="395"/>
    </location>
</feature>
<dbReference type="InterPro" id="IPR003663">
    <property type="entry name" value="Sugar/inositol_transpt"/>
</dbReference>
<feature type="transmembrane region" description="Helical" evidence="10">
    <location>
        <begin position="407"/>
        <end position="429"/>
    </location>
</feature>
<evidence type="ECO:0000256" key="7">
    <source>
        <dbReference type="ARBA" id="ARBA00022989"/>
    </source>
</evidence>
<dbReference type="Pfam" id="PF00083">
    <property type="entry name" value="Sugar_tr"/>
    <property type="match status" value="1"/>
</dbReference>
<evidence type="ECO:0000259" key="11">
    <source>
        <dbReference type="PROSITE" id="PS50850"/>
    </source>
</evidence>
<evidence type="ECO:0000256" key="6">
    <source>
        <dbReference type="ARBA" id="ARBA00022692"/>
    </source>
</evidence>
<feature type="transmembrane region" description="Helical" evidence="10">
    <location>
        <begin position="269"/>
        <end position="291"/>
    </location>
</feature>
<feature type="transmembrane region" description="Helical" evidence="10">
    <location>
        <begin position="63"/>
        <end position="83"/>
    </location>
</feature>
<dbReference type="PROSITE" id="PS00216">
    <property type="entry name" value="SUGAR_TRANSPORT_1"/>
    <property type="match status" value="1"/>
</dbReference>
<dbReference type="OrthoDB" id="5368493at2"/>
<dbReference type="FunFam" id="1.20.1250.20:FF:000122">
    <property type="entry name" value="D-xylose transporter XylE"/>
    <property type="match status" value="1"/>
</dbReference>
<feature type="transmembrane region" description="Helical" evidence="10">
    <location>
        <begin position="20"/>
        <end position="43"/>
    </location>
</feature>
<dbReference type="PROSITE" id="PS00217">
    <property type="entry name" value="SUGAR_TRANSPORT_2"/>
    <property type="match status" value="1"/>
</dbReference>
<feature type="transmembrane region" description="Helical" evidence="10">
    <location>
        <begin position="194"/>
        <end position="216"/>
    </location>
</feature>
<dbReference type="InterPro" id="IPR047984">
    <property type="entry name" value="XylE-like"/>
</dbReference>
<dbReference type="InterPro" id="IPR005828">
    <property type="entry name" value="MFS_sugar_transport-like"/>
</dbReference>
<gene>
    <name evidence="12" type="ORF">SGCZBJ_16845</name>
</gene>
<feature type="transmembrane region" description="Helical" evidence="10">
    <location>
        <begin position="150"/>
        <end position="174"/>
    </location>
</feature>
<keyword evidence="7 10" id="KW-1133">Transmembrane helix</keyword>
<keyword evidence="8 10" id="KW-0472">Membrane</keyword>
<evidence type="ECO:0000256" key="10">
    <source>
        <dbReference type="SAM" id="Phobius"/>
    </source>
</evidence>
<evidence type="ECO:0000256" key="9">
    <source>
        <dbReference type="RuleBase" id="RU003346"/>
    </source>
</evidence>
<keyword evidence="5" id="KW-0762">Sugar transport</keyword>
<dbReference type="EMBL" id="PJRS01000034">
    <property type="protein sequence ID" value="PLR23022.1"/>
    <property type="molecule type" value="Genomic_DNA"/>
</dbReference>